<dbReference type="OrthoDB" id="7362487at2"/>
<evidence type="ECO:0000313" key="2">
    <source>
        <dbReference type="Proteomes" id="UP000319859"/>
    </source>
</evidence>
<gene>
    <name evidence="1" type="ORF">FBZ89_1404</name>
</gene>
<dbReference type="RefSeq" id="WP_145754565.1">
    <property type="nucleotide sequence ID" value="NZ_VITN01000040.1"/>
</dbReference>
<dbReference type="AlphaFoldDB" id="A0A560EJV6"/>
<name>A0A560EJV6_9PROT</name>
<dbReference type="InterPro" id="IPR034756">
    <property type="entry name" value="T2SSM_b"/>
</dbReference>
<organism evidence="1 2">
    <name type="scientific">Nitrospirillum amazonense</name>
    <dbReference type="NCBI Taxonomy" id="28077"/>
    <lineage>
        <taxon>Bacteria</taxon>
        <taxon>Pseudomonadati</taxon>
        <taxon>Pseudomonadota</taxon>
        <taxon>Alphaproteobacteria</taxon>
        <taxon>Rhodospirillales</taxon>
        <taxon>Azospirillaceae</taxon>
        <taxon>Nitrospirillum</taxon>
    </lineage>
</organism>
<dbReference type="Pfam" id="PF10741">
    <property type="entry name" value="T2SSM_b"/>
    <property type="match status" value="1"/>
</dbReference>
<dbReference type="PROSITE" id="PS51257">
    <property type="entry name" value="PROKAR_LIPOPROTEIN"/>
    <property type="match status" value="1"/>
</dbReference>
<evidence type="ECO:0000313" key="1">
    <source>
        <dbReference type="EMBL" id="TWB09659.1"/>
    </source>
</evidence>
<reference evidence="1 2" key="1">
    <citation type="submission" date="2019-06" db="EMBL/GenBank/DDBJ databases">
        <title>Genomic Encyclopedia of Type Strains, Phase IV (KMG-V): Genome sequencing to study the core and pangenomes of soil and plant-associated prokaryotes.</title>
        <authorList>
            <person name="Whitman W."/>
        </authorList>
    </citation>
    <scope>NUCLEOTIDE SEQUENCE [LARGE SCALE GENOMIC DNA]</scope>
    <source>
        <strain evidence="1 2">BR 11880</strain>
    </source>
</reference>
<accession>A0A560EJV6</accession>
<dbReference type="EMBL" id="VITN01000040">
    <property type="protein sequence ID" value="TWB09659.1"/>
    <property type="molecule type" value="Genomic_DNA"/>
</dbReference>
<sequence>MKPQVRLRPGFVLALVLGISCATLYALSPALIEQVTAAMERRQARSVQLAAARGLAAQRQELSNRVDALGRVVDEGGLFHKGLNVGAAQALIQSAIQSGGAVIRGVGMTMEAVGEGRQRLTGHVALEGSAEAIQGALTQLEAVRPRLLLQEMHIHPAAPGATDGASVMTMDLEVDAYADLTP</sequence>
<comment type="caution">
    <text evidence="1">The sequence shown here is derived from an EMBL/GenBank/DDBJ whole genome shotgun (WGS) entry which is preliminary data.</text>
</comment>
<dbReference type="Proteomes" id="UP000319859">
    <property type="component" value="Unassembled WGS sequence"/>
</dbReference>
<protein>
    <submittedName>
        <fullName evidence="1">Type II secretion system (T2SS) protein M subtype b</fullName>
    </submittedName>
</protein>
<proteinExistence type="predicted"/>